<dbReference type="CDD" id="cd07503">
    <property type="entry name" value="HAD_HisB-N"/>
    <property type="match status" value="1"/>
</dbReference>
<evidence type="ECO:0000256" key="11">
    <source>
        <dbReference type="ARBA" id="ARBA00022842"/>
    </source>
</evidence>
<dbReference type="InterPro" id="IPR023214">
    <property type="entry name" value="HAD_sf"/>
</dbReference>
<evidence type="ECO:0000256" key="3">
    <source>
        <dbReference type="ARBA" id="ARBA00001947"/>
    </source>
</evidence>
<dbReference type="PANTHER" id="PTHR42891:SF1">
    <property type="entry name" value="D-GLYCERO-BETA-D-MANNO-HEPTOSE-1,7-BISPHOSPHATE 7-PHOSPHATASE"/>
    <property type="match status" value="1"/>
</dbReference>
<dbReference type="AlphaFoldDB" id="A0A918XK66"/>
<dbReference type="NCBIfam" id="TIGR01662">
    <property type="entry name" value="HAD-SF-IIIA"/>
    <property type="match status" value="1"/>
</dbReference>
<gene>
    <name evidence="18" type="primary">gmhB</name>
    <name evidence="18" type="ORF">GCM10007053_20740</name>
</gene>
<keyword evidence="7 14" id="KW-0963">Cytoplasm</keyword>
<dbReference type="GO" id="GO:0046872">
    <property type="term" value="F:metal ion binding"/>
    <property type="evidence" value="ECO:0007669"/>
    <property type="project" value="UniProtKB-KW"/>
</dbReference>
<feature type="site" description="Stabilizes the phosphoryl group" evidence="16">
    <location>
        <position position="51"/>
    </location>
</feature>
<dbReference type="InterPro" id="IPR006549">
    <property type="entry name" value="HAD-SF_hydro_IIIA"/>
</dbReference>
<accession>A0A918XK66</accession>
<dbReference type="InterPro" id="IPR004446">
    <property type="entry name" value="Heptose_bisP_phosphatase"/>
</dbReference>
<dbReference type="Pfam" id="PF13242">
    <property type="entry name" value="Hydrolase_like"/>
    <property type="match status" value="1"/>
</dbReference>
<feature type="binding site" evidence="17">
    <location>
        <position position="98"/>
    </location>
    <ligand>
        <name>Zn(2+)</name>
        <dbReference type="ChEBI" id="CHEBI:29105"/>
    </ligand>
</feature>
<evidence type="ECO:0000256" key="2">
    <source>
        <dbReference type="ARBA" id="ARBA00001946"/>
    </source>
</evidence>
<evidence type="ECO:0000256" key="12">
    <source>
        <dbReference type="ARBA" id="ARBA00023277"/>
    </source>
</evidence>
<organism evidence="18 19">
    <name type="scientific">Parahalioglobus pacificus</name>
    <dbReference type="NCBI Taxonomy" id="930806"/>
    <lineage>
        <taxon>Bacteria</taxon>
        <taxon>Pseudomonadati</taxon>
        <taxon>Pseudomonadota</taxon>
        <taxon>Gammaproteobacteria</taxon>
        <taxon>Cellvibrionales</taxon>
        <taxon>Halieaceae</taxon>
        <taxon>Parahalioglobus</taxon>
    </lineage>
</organism>
<reference evidence="18" key="2">
    <citation type="submission" date="2020-09" db="EMBL/GenBank/DDBJ databases">
        <authorList>
            <person name="Sun Q."/>
            <person name="Kim S."/>
        </authorList>
    </citation>
    <scope>NUCLEOTIDE SEQUENCE</scope>
    <source>
        <strain evidence="18">KCTC 23430</strain>
    </source>
</reference>
<keyword evidence="8 17" id="KW-0479">Metal-binding</keyword>
<evidence type="ECO:0000256" key="9">
    <source>
        <dbReference type="ARBA" id="ARBA00022801"/>
    </source>
</evidence>
<comment type="similarity">
    <text evidence="13 14">Belongs to the gmhB family.</text>
</comment>
<dbReference type="EMBL" id="BMYM01000002">
    <property type="protein sequence ID" value="GHD34682.1"/>
    <property type="molecule type" value="Genomic_DNA"/>
</dbReference>
<comment type="catalytic activity">
    <reaction evidence="1">
        <text>D-glycero-beta-D-manno-heptose 1,7-bisphosphate + H2O = D-glycero-beta-D-manno-heptose 1-phosphate + phosphate</text>
        <dbReference type="Rhea" id="RHEA:28518"/>
        <dbReference type="ChEBI" id="CHEBI:15377"/>
        <dbReference type="ChEBI" id="CHEBI:43474"/>
        <dbReference type="ChEBI" id="CHEBI:60208"/>
        <dbReference type="ChEBI" id="CHEBI:61593"/>
        <dbReference type="EC" id="3.1.3.82"/>
    </reaction>
</comment>
<keyword evidence="12 14" id="KW-0119">Carbohydrate metabolism</keyword>
<dbReference type="NCBIfam" id="TIGR01656">
    <property type="entry name" value="Histidinol-ppas"/>
    <property type="match status" value="1"/>
</dbReference>
<evidence type="ECO:0000256" key="7">
    <source>
        <dbReference type="ARBA" id="ARBA00022490"/>
    </source>
</evidence>
<dbReference type="PANTHER" id="PTHR42891">
    <property type="entry name" value="D-GLYCERO-BETA-D-MANNO-HEPTOSE-1,7-BISPHOSPHATE 7-PHOSPHATASE"/>
    <property type="match status" value="1"/>
</dbReference>
<dbReference type="Gene3D" id="3.40.50.1000">
    <property type="entry name" value="HAD superfamily/HAD-like"/>
    <property type="match status" value="1"/>
</dbReference>
<dbReference type="PIRSF" id="PIRSF004682">
    <property type="entry name" value="GmhB"/>
    <property type="match status" value="1"/>
</dbReference>
<dbReference type="EC" id="3.1.3.-" evidence="14"/>
<comment type="caution">
    <text evidence="18">The sequence shown here is derived from an EMBL/GenBank/DDBJ whole genome shotgun (WGS) entry which is preliminary data.</text>
</comment>
<evidence type="ECO:0000256" key="15">
    <source>
        <dbReference type="PIRSR" id="PIRSR004682-1"/>
    </source>
</evidence>
<evidence type="ECO:0000256" key="14">
    <source>
        <dbReference type="PIRNR" id="PIRNR004682"/>
    </source>
</evidence>
<evidence type="ECO:0000256" key="1">
    <source>
        <dbReference type="ARBA" id="ARBA00001226"/>
    </source>
</evidence>
<evidence type="ECO:0000256" key="16">
    <source>
        <dbReference type="PIRSR" id="PIRSR004682-3"/>
    </source>
</evidence>
<evidence type="ECO:0000256" key="5">
    <source>
        <dbReference type="ARBA" id="ARBA00004708"/>
    </source>
</evidence>
<dbReference type="GO" id="GO:0005975">
    <property type="term" value="P:carbohydrate metabolic process"/>
    <property type="evidence" value="ECO:0007669"/>
    <property type="project" value="InterPro"/>
</dbReference>
<comment type="subunit">
    <text evidence="6">Monomer.</text>
</comment>
<feature type="binding site" evidence="17">
    <location>
        <position position="10"/>
    </location>
    <ligand>
        <name>Mg(2+)</name>
        <dbReference type="ChEBI" id="CHEBI:18420"/>
    </ligand>
</feature>
<comment type="subcellular location">
    <subcellularLocation>
        <location evidence="4 14">Cytoplasm</location>
    </subcellularLocation>
</comment>
<reference evidence="18" key="1">
    <citation type="journal article" date="2014" name="Int. J. Syst. Evol. Microbiol.">
        <title>Complete genome sequence of Corynebacterium casei LMG S-19264T (=DSM 44701T), isolated from a smear-ripened cheese.</title>
        <authorList>
            <consortium name="US DOE Joint Genome Institute (JGI-PGF)"/>
            <person name="Walter F."/>
            <person name="Albersmeier A."/>
            <person name="Kalinowski J."/>
            <person name="Ruckert C."/>
        </authorList>
    </citation>
    <scope>NUCLEOTIDE SEQUENCE</scope>
    <source>
        <strain evidence="18">KCTC 23430</strain>
    </source>
</reference>
<evidence type="ECO:0000256" key="4">
    <source>
        <dbReference type="ARBA" id="ARBA00004496"/>
    </source>
</evidence>
<evidence type="ECO:0000256" key="8">
    <source>
        <dbReference type="ARBA" id="ARBA00022723"/>
    </source>
</evidence>
<feature type="active site" description="Nucleophile" evidence="15">
    <location>
        <position position="8"/>
    </location>
</feature>
<keyword evidence="10 17" id="KW-0862">Zinc</keyword>
<evidence type="ECO:0000313" key="19">
    <source>
        <dbReference type="Proteomes" id="UP000644693"/>
    </source>
</evidence>
<evidence type="ECO:0000256" key="17">
    <source>
        <dbReference type="PIRSR" id="PIRSR004682-4"/>
    </source>
</evidence>
<dbReference type="FunFam" id="3.40.50.1000:FF:000168">
    <property type="entry name" value="D,D-heptose 1,7-bisphosphate phosphatase"/>
    <property type="match status" value="1"/>
</dbReference>
<sequence>MSRLVILDRDGVINEDSDDYIRNLDQWHPVPGSIDAIAALHRAGYTVAIATNQSGLSRGYFGLDELEAIHQYLLALVEQAGGEIAMIAYCPHLPDEGCDCRKPGTGLLEAISRELDMPLEGAHFVGDSLKDLQAGEAANCIPLLVETGKGQRTITALDDALAAHSLGQRPIIYPSLAEAAKAIIAEGG</sequence>
<comment type="cofactor">
    <cofactor evidence="3 17">
        <name>Zn(2+)</name>
        <dbReference type="ChEBI" id="CHEBI:29105"/>
    </cofactor>
</comment>
<evidence type="ECO:0000256" key="10">
    <source>
        <dbReference type="ARBA" id="ARBA00022833"/>
    </source>
</evidence>
<dbReference type="RefSeq" id="WP_189477731.1">
    <property type="nucleotide sequence ID" value="NZ_BMYM01000002.1"/>
</dbReference>
<dbReference type="Proteomes" id="UP000644693">
    <property type="component" value="Unassembled WGS sequence"/>
</dbReference>
<keyword evidence="11 17" id="KW-0460">Magnesium</keyword>
<dbReference type="GO" id="GO:0005737">
    <property type="term" value="C:cytoplasm"/>
    <property type="evidence" value="ECO:0007669"/>
    <property type="project" value="UniProtKB-SubCell"/>
</dbReference>
<feature type="binding site" evidence="17">
    <location>
        <position position="100"/>
    </location>
    <ligand>
        <name>Zn(2+)</name>
        <dbReference type="ChEBI" id="CHEBI:29105"/>
    </ligand>
</feature>
<feature type="site" description="Contributes to substrate recognition" evidence="16">
    <location>
        <position position="101"/>
    </location>
</feature>
<feature type="active site" description="Proton donor" evidence="15">
    <location>
        <position position="10"/>
    </location>
</feature>
<evidence type="ECO:0000313" key="18">
    <source>
        <dbReference type="EMBL" id="GHD34682.1"/>
    </source>
</evidence>
<comment type="pathway">
    <text evidence="5">Nucleotide-sugar biosynthesis; ADP-L-glycero-beta-D-manno-heptose biosynthesis; ADP-L-glycero-beta-D-manno-heptose from D-glycero-beta-D-manno-heptose 7-phosphate: step 2/4.</text>
</comment>
<dbReference type="InterPro" id="IPR006543">
    <property type="entry name" value="Histidinol-phos"/>
</dbReference>
<proteinExistence type="inferred from homology"/>
<evidence type="ECO:0000256" key="13">
    <source>
        <dbReference type="ARBA" id="ARBA00061616"/>
    </source>
</evidence>
<dbReference type="InterPro" id="IPR036412">
    <property type="entry name" value="HAD-like_sf"/>
</dbReference>
<feature type="binding site" evidence="17">
    <location>
        <position position="92"/>
    </location>
    <ligand>
        <name>Zn(2+)</name>
        <dbReference type="ChEBI" id="CHEBI:29105"/>
    </ligand>
</feature>
<dbReference type="NCBIfam" id="NF006506">
    <property type="entry name" value="PRK08942.1"/>
    <property type="match status" value="1"/>
</dbReference>
<evidence type="ECO:0000256" key="6">
    <source>
        <dbReference type="ARBA" id="ARBA00011245"/>
    </source>
</evidence>
<keyword evidence="19" id="KW-1185">Reference proteome</keyword>
<keyword evidence="9 14" id="KW-0378">Hydrolase</keyword>
<feature type="binding site" evidence="17">
    <location>
        <position position="127"/>
    </location>
    <ligand>
        <name>Mg(2+)</name>
        <dbReference type="ChEBI" id="CHEBI:18420"/>
    </ligand>
</feature>
<dbReference type="SUPFAM" id="SSF56784">
    <property type="entry name" value="HAD-like"/>
    <property type="match status" value="1"/>
</dbReference>
<feature type="binding site" evidence="17">
    <location>
        <position position="90"/>
    </location>
    <ligand>
        <name>Zn(2+)</name>
        <dbReference type="ChEBI" id="CHEBI:29105"/>
    </ligand>
</feature>
<protein>
    <recommendedName>
        <fullName evidence="14">D,D-heptose 1,7-bisphosphate phosphatase</fullName>
        <ecNumber evidence="14">3.1.3.-</ecNumber>
    </recommendedName>
</protein>
<comment type="cofactor">
    <cofactor evidence="2 17">
        <name>Mg(2+)</name>
        <dbReference type="ChEBI" id="CHEBI:18420"/>
    </cofactor>
</comment>
<name>A0A918XK66_9GAMM</name>
<dbReference type="GO" id="GO:0034200">
    <property type="term" value="F:D-glycero-beta-D-manno-heptose 1,7-bisphosphate 7-phosphatase activity"/>
    <property type="evidence" value="ECO:0007669"/>
    <property type="project" value="UniProtKB-EC"/>
</dbReference>
<feature type="binding site" evidence="17">
    <location>
        <position position="8"/>
    </location>
    <ligand>
        <name>Mg(2+)</name>
        <dbReference type="ChEBI" id="CHEBI:18420"/>
    </ligand>
</feature>
<feature type="site" description="Stabilizes the phosphoryl group" evidence="16">
    <location>
        <position position="102"/>
    </location>
</feature>